<keyword evidence="2" id="KW-1185">Reference proteome</keyword>
<evidence type="ECO:0000313" key="2">
    <source>
        <dbReference type="Proteomes" id="UP000054217"/>
    </source>
</evidence>
<name>A0A0C3PMN1_PISTI</name>
<gene>
    <name evidence="1" type="ORF">M404DRAFT_276544</name>
</gene>
<accession>A0A0C3PMN1</accession>
<reference evidence="1 2" key="1">
    <citation type="submission" date="2014-04" db="EMBL/GenBank/DDBJ databases">
        <authorList>
            <consortium name="DOE Joint Genome Institute"/>
            <person name="Kuo A."/>
            <person name="Kohler A."/>
            <person name="Costa M.D."/>
            <person name="Nagy L.G."/>
            <person name="Floudas D."/>
            <person name="Copeland A."/>
            <person name="Barry K.W."/>
            <person name="Cichocki N."/>
            <person name="Veneault-Fourrey C."/>
            <person name="LaButti K."/>
            <person name="Lindquist E.A."/>
            <person name="Lipzen A."/>
            <person name="Lundell T."/>
            <person name="Morin E."/>
            <person name="Murat C."/>
            <person name="Sun H."/>
            <person name="Tunlid A."/>
            <person name="Henrissat B."/>
            <person name="Grigoriev I.V."/>
            <person name="Hibbett D.S."/>
            <person name="Martin F."/>
            <person name="Nordberg H.P."/>
            <person name="Cantor M.N."/>
            <person name="Hua S.X."/>
        </authorList>
    </citation>
    <scope>NUCLEOTIDE SEQUENCE [LARGE SCALE GENOMIC DNA]</scope>
    <source>
        <strain evidence="1 2">Marx 270</strain>
    </source>
</reference>
<evidence type="ECO:0000313" key="1">
    <source>
        <dbReference type="EMBL" id="KIO09619.1"/>
    </source>
</evidence>
<reference evidence="2" key="2">
    <citation type="submission" date="2015-01" db="EMBL/GenBank/DDBJ databases">
        <title>Evolutionary Origins and Diversification of the Mycorrhizal Mutualists.</title>
        <authorList>
            <consortium name="DOE Joint Genome Institute"/>
            <consortium name="Mycorrhizal Genomics Consortium"/>
            <person name="Kohler A."/>
            <person name="Kuo A."/>
            <person name="Nagy L.G."/>
            <person name="Floudas D."/>
            <person name="Copeland A."/>
            <person name="Barry K.W."/>
            <person name="Cichocki N."/>
            <person name="Veneault-Fourrey C."/>
            <person name="LaButti K."/>
            <person name="Lindquist E.A."/>
            <person name="Lipzen A."/>
            <person name="Lundell T."/>
            <person name="Morin E."/>
            <person name="Murat C."/>
            <person name="Riley R."/>
            <person name="Ohm R."/>
            <person name="Sun H."/>
            <person name="Tunlid A."/>
            <person name="Henrissat B."/>
            <person name="Grigoriev I.V."/>
            <person name="Hibbett D.S."/>
            <person name="Martin F."/>
        </authorList>
    </citation>
    <scope>NUCLEOTIDE SEQUENCE [LARGE SCALE GENOMIC DNA]</scope>
    <source>
        <strain evidence="2">Marx 270</strain>
    </source>
</reference>
<dbReference type="AlphaFoldDB" id="A0A0C3PMN1"/>
<organism evidence="1 2">
    <name type="scientific">Pisolithus tinctorius Marx 270</name>
    <dbReference type="NCBI Taxonomy" id="870435"/>
    <lineage>
        <taxon>Eukaryota</taxon>
        <taxon>Fungi</taxon>
        <taxon>Dikarya</taxon>
        <taxon>Basidiomycota</taxon>
        <taxon>Agaricomycotina</taxon>
        <taxon>Agaricomycetes</taxon>
        <taxon>Agaricomycetidae</taxon>
        <taxon>Boletales</taxon>
        <taxon>Sclerodermatineae</taxon>
        <taxon>Pisolithaceae</taxon>
        <taxon>Pisolithus</taxon>
    </lineage>
</organism>
<dbReference type="HOGENOM" id="CLU_1461883_0_0_1"/>
<sequence length="185" mass="21009">MEIVEDSSNMMWTHSKTHEIIENITRFVVISLASPGNARTHILIPCKIGKPLVYLSRGLPGHSAGREASSFMSLVSQIRVAAPRPERELNTTHCVIPPPLQSEDFSFASPNTFRTHWRLQYKVVYQLVGLSNSCYQEEHGKRRRFLPLIMAENFLRSGNSLVLPLPLALFFDTLPLQLQKRPSRS</sequence>
<dbReference type="InParanoid" id="A0A0C3PMN1"/>
<dbReference type="EMBL" id="KN831954">
    <property type="protein sequence ID" value="KIO09619.1"/>
    <property type="molecule type" value="Genomic_DNA"/>
</dbReference>
<proteinExistence type="predicted"/>
<dbReference type="Proteomes" id="UP000054217">
    <property type="component" value="Unassembled WGS sequence"/>
</dbReference>
<protein>
    <submittedName>
        <fullName evidence="1">Uncharacterized protein</fullName>
    </submittedName>
</protein>